<dbReference type="Pfam" id="PF00651">
    <property type="entry name" value="BTB"/>
    <property type="match status" value="1"/>
</dbReference>
<evidence type="ECO:0000313" key="3">
    <source>
        <dbReference type="Proteomes" id="UP000298390"/>
    </source>
</evidence>
<organism evidence="2 3">
    <name type="scientific">Rhodofomes roseus</name>
    <dbReference type="NCBI Taxonomy" id="34475"/>
    <lineage>
        <taxon>Eukaryota</taxon>
        <taxon>Fungi</taxon>
        <taxon>Dikarya</taxon>
        <taxon>Basidiomycota</taxon>
        <taxon>Agaricomycotina</taxon>
        <taxon>Agaricomycetes</taxon>
        <taxon>Polyporales</taxon>
        <taxon>Rhodofomes</taxon>
    </lineage>
</organism>
<feature type="domain" description="BTB" evidence="1">
    <location>
        <begin position="40"/>
        <end position="105"/>
    </location>
</feature>
<evidence type="ECO:0000259" key="1">
    <source>
        <dbReference type="PROSITE" id="PS50097"/>
    </source>
</evidence>
<dbReference type="SMART" id="SM00225">
    <property type="entry name" value="BTB"/>
    <property type="match status" value="1"/>
</dbReference>
<accession>A0A4Y9YQ61</accession>
<dbReference type="Proteomes" id="UP000298390">
    <property type="component" value="Unassembled WGS sequence"/>
</dbReference>
<reference evidence="2 3" key="1">
    <citation type="submission" date="2019-01" db="EMBL/GenBank/DDBJ databases">
        <title>Genome sequencing of the rare red list fungi Fomitopsis rosea.</title>
        <authorList>
            <person name="Buettner E."/>
            <person name="Kellner H."/>
        </authorList>
    </citation>
    <scope>NUCLEOTIDE SEQUENCE [LARGE SCALE GENOMIC DNA]</scope>
    <source>
        <strain evidence="2 3">DSM 105464</strain>
    </source>
</reference>
<evidence type="ECO:0000313" key="2">
    <source>
        <dbReference type="EMBL" id="TFY63888.1"/>
    </source>
</evidence>
<dbReference type="STRING" id="34475.A0A4Y9YQ61"/>
<sequence length="177" mass="19574">MQRPHRTTEMSSQTGSHAADIEQAANPATDAPAPFNKPTADLILRSSDGVRFRVRKAILAEASPIFEDMFTLPAPRNSDNLAIGPPVVDMTEDSRTVHGLLRLCYPISETPIRTLDEASILLDAVRKYSMDGALNYLGQRLIVFADAEPLRVYALAIRYELQEEILKASAKGFLTYI</sequence>
<name>A0A4Y9YQ61_9APHY</name>
<dbReference type="AlphaFoldDB" id="A0A4Y9YQ61"/>
<protein>
    <recommendedName>
        <fullName evidence="1">BTB domain-containing protein</fullName>
    </recommendedName>
</protein>
<dbReference type="SUPFAM" id="SSF54695">
    <property type="entry name" value="POZ domain"/>
    <property type="match status" value="1"/>
</dbReference>
<dbReference type="InterPro" id="IPR011333">
    <property type="entry name" value="SKP1/BTB/POZ_sf"/>
</dbReference>
<dbReference type="Gene3D" id="3.30.710.10">
    <property type="entry name" value="Potassium Channel Kv1.1, Chain A"/>
    <property type="match status" value="1"/>
</dbReference>
<gene>
    <name evidence="2" type="ORF">EVJ58_g2977</name>
</gene>
<comment type="caution">
    <text evidence="2">The sequence shown here is derived from an EMBL/GenBank/DDBJ whole genome shotgun (WGS) entry which is preliminary data.</text>
</comment>
<dbReference type="EMBL" id="SEKV01000116">
    <property type="protein sequence ID" value="TFY63888.1"/>
    <property type="molecule type" value="Genomic_DNA"/>
</dbReference>
<proteinExistence type="predicted"/>
<dbReference type="InterPro" id="IPR000210">
    <property type="entry name" value="BTB/POZ_dom"/>
</dbReference>
<dbReference type="PROSITE" id="PS50097">
    <property type="entry name" value="BTB"/>
    <property type="match status" value="1"/>
</dbReference>